<keyword evidence="3" id="KW-0418">Kinase</keyword>
<dbReference type="InterPro" id="IPR027417">
    <property type="entry name" value="P-loop_NTPase"/>
</dbReference>
<feature type="domain" description="APS kinase" evidence="2">
    <location>
        <begin position="3"/>
        <end position="150"/>
    </location>
</feature>
<dbReference type="InterPro" id="IPR059117">
    <property type="entry name" value="APS_kinase_dom"/>
</dbReference>
<dbReference type="eggNOG" id="COG0529">
    <property type="taxonomic scope" value="Bacteria"/>
</dbReference>
<keyword evidence="4" id="KW-1185">Reference proteome</keyword>
<organism evidence="3 4">
    <name type="scientific">Micavibrio aeruginosavorus (strain ARL-13)</name>
    <dbReference type="NCBI Taxonomy" id="856793"/>
    <lineage>
        <taxon>Bacteria</taxon>
        <taxon>Pseudomonadati</taxon>
        <taxon>Bdellovibrionota</taxon>
        <taxon>Bdellovibrionia</taxon>
        <taxon>Bdellovibrionales</taxon>
        <taxon>Pseudobdellovibrionaceae</taxon>
        <taxon>Micavibrio</taxon>
    </lineage>
</organism>
<dbReference type="KEGG" id="mai:MICA_1010"/>
<protein>
    <submittedName>
        <fullName evidence="3">Adenylylsulfate kinase family protein</fullName>
    </submittedName>
</protein>
<gene>
    <name evidence="3" type="ordered locus">MICA_1010</name>
</gene>
<dbReference type="GO" id="GO:0004781">
    <property type="term" value="F:sulfate adenylyltransferase (ATP) activity"/>
    <property type="evidence" value="ECO:0007669"/>
    <property type="project" value="TreeGrafter"/>
</dbReference>
<dbReference type="Pfam" id="PF01583">
    <property type="entry name" value="APS_kinase"/>
    <property type="match status" value="1"/>
</dbReference>
<accession>G2KLW1</accession>
<evidence type="ECO:0000256" key="1">
    <source>
        <dbReference type="ARBA" id="ARBA00022679"/>
    </source>
</evidence>
<dbReference type="PANTHER" id="PTHR42700">
    <property type="entry name" value="SULFATE ADENYLYLTRANSFERASE"/>
    <property type="match status" value="1"/>
</dbReference>
<dbReference type="Gene3D" id="3.40.50.300">
    <property type="entry name" value="P-loop containing nucleotide triphosphate hydrolases"/>
    <property type="match status" value="1"/>
</dbReference>
<dbReference type="EMBL" id="CP002382">
    <property type="protein sequence ID" value="AEP09340.1"/>
    <property type="molecule type" value="Genomic_DNA"/>
</dbReference>
<dbReference type="NCBIfam" id="NF004041">
    <property type="entry name" value="PRK05541.1"/>
    <property type="match status" value="1"/>
</dbReference>
<dbReference type="InterPro" id="IPR050512">
    <property type="entry name" value="Sulf_AdTrans/APS_kinase"/>
</dbReference>
<evidence type="ECO:0000313" key="4">
    <source>
        <dbReference type="Proteomes" id="UP000009286"/>
    </source>
</evidence>
<dbReference type="Proteomes" id="UP000009286">
    <property type="component" value="Chromosome"/>
</dbReference>
<dbReference type="GO" id="GO:0005737">
    <property type="term" value="C:cytoplasm"/>
    <property type="evidence" value="ECO:0007669"/>
    <property type="project" value="TreeGrafter"/>
</dbReference>
<dbReference type="GO" id="GO:0010134">
    <property type="term" value="P:sulfate assimilation via adenylyl sulfate reduction"/>
    <property type="evidence" value="ECO:0007669"/>
    <property type="project" value="TreeGrafter"/>
</dbReference>
<dbReference type="STRING" id="856793.MICA_1010"/>
<dbReference type="HOGENOM" id="CLU_046932_2_3_5"/>
<dbReference type="SUPFAM" id="SSF52540">
    <property type="entry name" value="P-loop containing nucleoside triphosphate hydrolases"/>
    <property type="match status" value="1"/>
</dbReference>
<dbReference type="PANTHER" id="PTHR42700:SF1">
    <property type="entry name" value="SULFATE ADENYLYLTRANSFERASE"/>
    <property type="match status" value="1"/>
</dbReference>
<evidence type="ECO:0000313" key="3">
    <source>
        <dbReference type="EMBL" id="AEP09340.1"/>
    </source>
</evidence>
<dbReference type="RefSeq" id="WP_014102563.1">
    <property type="nucleotide sequence ID" value="NC_016026.1"/>
</dbReference>
<reference evidence="3 4" key="1">
    <citation type="journal article" date="2011" name="BMC Genomics">
        <title>Genomic insights into an obligate epibiotic bacterial predator: Micavibrio aeruginosavorus ARL-13.</title>
        <authorList>
            <person name="Wang Z."/>
            <person name="Kadouri D."/>
            <person name="Wu M."/>
        </authorList>
    </citation>
    <scope>NUCLEOTIDE SEQUENCE [LARGE SCALE GENOMIC DNA]</scope>
    <source>
        <strain evidence="3 4">ARL-13</strain>
    </source>
</reference>
<dbReference type="OrthoDB" id="9804504at2"/>
<evidence type="ECO:0000259" key="2">
    <source>
        <dbReference type="Pfam" id="PF01583"/>
    </source>
</evidence>
<dbReference type="GO" id="GO:0019379">
    <property type="term" value="P:sulfate assimilation, phosphoadenylyl sulfate reduction by phosphoadenylyl-sulfate reductase (thioredoxin)"/>
    <property type="evidence" value="ECO:0007669"/>
    <property type="project" value="TreeGrafter"/>
</dbReference>
<dbReference type="GO" id="GO:0016301">
    <property type="term" value="F:kinase activity"/>
    <property type="evidence" value="ECO:0007669"/>
    <property type="project" value="UniProtKB-KW"/>
</dbReference>
<sequence length="175" mass="19972">MEQGRVFWITGLSGSGKTTLCSALVEHIRNAGESIIMFDGDVLRYVFGMTDGYSREERTKVSLRYSRLVHSIVAQGVDVAIATISMYEDVYAWNRENFDRYVEIYLDVPMDELVRRDPKGIYRRAIAGDLKHVAGMDLVVDRPISPHIHLEWSPNKTVQTMLSEIVNYLEVNNAE</sequence>
<proteinExistence type="predicted"/>
<keyword evidence="1" id="KW-0808">Transferase</keyword>
<dbReference type="AlphaFoldDB" id="G2KLW1"/>
<name>G2KLW1_MICAA</name>